<dbReference type="AlphaFoldDB" id="A0A0H3CB42"/>
<dbReference type="Proteomes" id="UP000001364">
    <property type="component" value="Chromosome"/>
</dbReference>
<evidence type="ECO:0000256" key="1">
    <source>
        <dbReference type="SAM" id="MobiDB-lite"/>
    </source>
</evidence>
<name>A0A0H3CB42_CAUVN</name>
<reference evidence="2 3" key="1">
    <citation type="journal article" date="2010" name="J. Bacteriol.">
        <title>The genetic basis of laboratory adaptation in Caulobacter crescentus.</title>
        <authorList>
            <person name="Marks M.E."/>
            <person name="Castro-Rojas C.M."/>
            <person name="Teiling C."/>
            <person name="Du L."/>
            <person name="Kapatral V."/>
            <person name="Walunas T.L."/>
            <person name="Crosson S."/>
        </authorList>
    </citation>
    <scope>NUCLEOTIDE SEQUENCE [LARGE SCALE GENOMIC DNA]</scope>
    <source>
        <strain evidence="3">NA1000 / CB15N</strain>
    </source>
</reference>
<dbReference type="HOGENOM" id="CLU_1966357_0_0_5"/>
<gene>
    <name evidence="2" type="ordered locus">CCNA_02105</name>
</gene>
<dbReference type="KEGG" id="ccs:CCNA_02105"/>
<dbReference type="PATRIC" id="fig|565050.3.peg.2064"/>
<dbReference type="RefSeq" id="YP_002517478.1">
    <property type="nucleotide sequence ID" value="NC_011916.1"/>
</dbReference>
<dbReference type="EMBL" id="CP001340">
    <property type="protein sequence ID" value="ACL95570.1"/>
    <property type="molecule type" value="Genomic_DNA"/>
</dbReference>
<dbReference type="GeneID" id="7330411"/>
<sequence>MATMTSSTRRTGDHFEPTDVDPQVQRRLRGYLEQIDYTAYASNKAVLGATFPKVEGGQFQRLAVAAATARAKWVSEAAQMAEGGATLSEGQLARLAHLRLTYEELTAVYEATRRMVERGYISYRPIPA</sequence>
<accession>A0A0H3CB42</accession>
<keyword evidence="3" id="KW-1185">Reference proteome</keyword>
<dbReference type="OrthoDB" id="7631031at2"/>
<proteinExistence type="predicted"/>
<feature type="region of interest" description="Disordered" evidence="1">
    <location>
        <begin position="1"/>
        <end position="22"/>
    </location>
</feature>
<evidence type="ECO:0000313" key="3">
    <source>
        <dbReference type="Proteomes" id="UP000001364"/>
    </source>
</evidence>
<dbReference type="SMR" id="A0A0H3CB42"/>
<dbReference type="RefSeq" id="WP_010919892.1">
    <property type="nucleotide sequence ID" value="NC_011916.1"/>
</dbReference>
<organism evidence="2 3">
    <name type="scientific">Caulobacter vibrioides (strain NA1000 / CB15N)</name>
    <name type="common">Caulobacter crescentus</name>
    <dbReference type="NCBI Taxonomy" id="565050"/>
    <lineage>
        <taxon>Bacteria</taxon>
        <taxon>Pseudomonadati</taxon>
        <taxon>Pseudomonadota</taxon>
        <taxon>Alphaproteobacteria</taxon>
        <taxon>Caulobacterales</taxon>
        <taxon>Caulobacteraceae</taxon>
        <taxon>Caulobacter</taxon>
    </lineage>
</organism>
<protein>
    <submittedName>
        <fullName evidence="2">Uncharacterized protein</fullName>
    </submittedName>
</protein>
<evidence type="ECO:0000313" key="2">
    <source>
        <dbReference type="EMBL" id="ACL95570.1"/>
    </source>
</evidence>